<organism evidence="1 2">
    <name type="scientific">Bacillus mycoides</name>
    <dbReference type="NCBI Taxonomy" id="1405"/>
    <lineage>
        <taxon>Bacteria</taxon>
        <taxon>Bacillati</taxon>
        <taxon>Bacillota</taxon>
        <taxon>Bacilli</taxon>
        <taxon>Bacillales</taxon>
        <taxon>Bacillaceae</taxon>
        <taxon>Bacillus</taxon>
        <taxon>Bacillus cereus group</taxon>
    </lineage>
</organism>
<accession>A0A1E8B486</accession>
<dbReference type="EMBL" id="LXLT01000058">
    <property type="protein sequence ID" value="OFD74614.1"/>
    <property type="molecule type" value="Genomic_DNA"/>
</dbReference>
<comment type="caution">
    <text evidence="1">The sequence shown here is derived from an EMBL/GenBank/DDBJ whole genome shotgun (WGS) entry which is preliminary data.</text>
</comment>
<dbReference type="RefSeq" id="WP_070144503.1">
    <property type="nucleotide sequence ID" value="NZ_LXLT01000058.1"/>
</dbReference>
<evidence type="ECO:0000313" key="1">
    <source>
        <dbReference type="EMBL" id="OFD74614.1"/>
    </source>
</evidence>
<name>A0A1E8B486_BACMY</name>
<gene>
    <name evidence="1" type="ORF">BWGOE8_37610</name>
</gene>
<protein>
    <submittedName>
        <fullName evidence="1">Uncharacterized protein</fullName>
    </submittedName>
</protein>
<evidence type="ECO:0000313" key="2">
    <source>
        <dbReference type="Proteomes" id="UP000175706"/>
    </source>
</evidence>
<dbReference type="PATRIC" id="fig|86662.25.peg.3864"/>
<sequence>MKKKRIVFLFLGFLILFVVFWYSKGYSGEYIRWGNSVESVDTNILKRNDIPYKVKNNKVYIPEDAFNKAIMCCS</sequence>
<reference evidence="1 2" key="1">
    <citation type="submission" date="2016-05" db="EMBL/GenBank/DDBJ databases">
        <title>Bacillus thuringiensis and Bacillus weihenstephanensis as novel biocontrol agents of wilt causing Verticillium species.</title>
        <authorList>
            <person name="Hollensteiner J."/>
            <person name="Wemheuer F."/>
            <person name="Harting R."/>
            <person name="Kolarzyk A."/>
            <person name="Diaz-Valerio S."/>
            <person name="Poehlein A."/>
            <person name="Brzuszkiewicz E."/>
            <person name="Nesemann K."/>
            <person name="Braus-Stromeyer S."/>
            <person name="Braus G."/>
            <person name="Daniel R."/>
            <person name="Liesegang H."/>
        </authorList>
    </citation>
    <scope>NUCLEOTIDE SEQUENCE [LARGE SCALE GENOMIC DNA]</scope>
    <source>
        <strain evidence="1 2">GOE8</strain>
    </source>
</reference>
<dbReference type="Proteomes" id="UP000175706">
    <property type="component" value="Unassembled WGS sequence"/>
</dbReference>
<dbReference type="AlphaFoldDB" id="A0A1E8B486"/>
<proteinExistence type="predicted"/>